<dbReference type="HAMAP" id="MF_00216">
    <property type="entry name" value="aIF_1A"/>
    <property type="match status" value="1"/>
</dbReference>
<feature type="domain" description="S1-like" evidence="2">
    <location>
        <begin position="21"/>
        <end position="98"/>
    </location>
</feature>
<dbReference type="EMBL" id="MF405918">
    <property type="protein sequence ID" value="QKU33440.1"/>
    <property type="molecule type" value="Genomic_DNA"/>
</dbReference>
<name>A0A6N1NEP2_9VIRU</name>
<feature type="compositionally biased region" description="Polar residues" evidence="1">
    <location>
        <begin position="153"/>
        <end position="163"/>
    </location>
</feature>
<feature type="compositionally biased region" description="Acidic residues" evidence="1">
    <location>
        <begin position="164"/>
        <end position="175"/>
    </location>
</feature>
<dbReference type="PROSITE" id="PS50832">
    <property type="entry name" value="S1_IF1_TYPE"/>
    <property type="match status" value="1"/>
</dbReference>
<dbReference type="SUPFAM" id="SSF50249">
    <property type="entry name" value="Nucleic acid-binding proteins"/>
    <property type="match status" value="1"/>
</dbReference>
<evidence type="ECO:0000259" key="2">
    <source>
        <dbReference type="PROSITE" id="PS50832"/>
    </source>
</evidence>
<protein>
    <submittedName>
        <fullName evidence="3">Nucleic acid-binding protein</fullName>
    </submittedName>
</protein>
<dbReference type="Gene3D" id="2.40.50.140">
    <property type="entry name" value="Nucleic acid-binding proteins"/>
    <property type="match status" value="1"/>
</dbReference>
<dbReference type="KEGG" id="vg:80516729"/>
<reference evidence="3" key="1">
    <citation type="submission" date="2017-06" db="EMBL/GenBank/DDBJ databases">
        <authorList>
            <person name="Assis F.L."/>
            <person name="Abrahao J.S."/>
            <person name="Silva L."/>
            <person name="Khalil J.B."/>
            <person name="Rodrigues R."/>
            <person name="Silva L.S."/>
            <person name="Boratto P."/>
            <person name="Andrade M."/>
            <person name="Kroon E.G."/>
            <person name="Ribeiro B."/>
            <person name="Bergier I."/>
            <person name="Seligmann H."/>
            <person name="Ghigo E."/>
            <person name="Colson P."/>
            <person name="Levasseur A."/>
            <person name="Raoult D."/>
            <person name="Scola B.L."/>
        </authorList>
    </citation>
    <scope>NUCLEOTIDE SEQUENCE</scope>
    <source>
        <strain evidence="3">Deep ocean</strain>
    </source>
</reference>
<dbReference type="Pfam" id="PF01176">
    <property type="entry name" value="eIF-1a"/>
    <property type="match status" value="1"/>
</dbReference>
<dbReference type="InterPro" id="IPR006196">
    <property type="entry name" value="RNA-binding_domain_S1_IF1"/>
</dbReference>
<dbReference type="InterPro" id="IPR001253">
    <property type="entry name" value="TIF_eIF-1A"/>
</dbReference>
<dbReference type="PANTHER" id="PTHR21668">
    <property type="entry name" value="EIF-1A"/>
    <property type="match status" value="1"/>
</dbReference>
<dbReference type="GeneID" id="80516729"/>
<dbReference type="CDD" id="cd05793">
    <property type="entry name" value="S1_IF1A"/>
    <property type="match status" value="1"/>
</dbReference>
<feature type="compositionally biased region" description="Acidic residues" evidence="1">
    <location>
        <begin position="128"/>
        <end position="142"/>
    </location>
</feature>
<dbReference type="SMR" id="A0A6N1NEP2"/>
<dbReference type="RefSeq" id="YP_010780038.1">
    <property type="nucleotide sequence ID" value="NC_075038.1"/>
</dbReference>
<accession>A0A6N1NEP2</accession>
<feature type="region of interest" description="Disordered" evidence="1">
    <location>
        <begin position="1"/>
        <end position="22"/>
    </location>
</feature>
<dbReference type="GO" id="GO:0003723">
    <property type="term" value="F:RNA binding"/>
    <property type="evidence" value="ECO:0007669"/>
    <property type="project" value="InterPro"/>
</dbReference>
<reference evidence="3" key="2">
    <citation type="journal article" date="2018" name="Nat. Commun.">
        <title>Tailed giant Tupanvirus possesses the most complete translational apparatus of the known virosphere.</title>
        <authorList>
            <person name="Abrahao J."/>
            <person name="Silva L."/>
            <person name="Silva L.S."/>
            <person name="Khalil J.Y.B."/>
            <person name="Rodrigues R."/>
            <person name="Arantes T."/>
            <person name="Assis F."/>
            <person name="Boratto P."/>
            <person name="Andrade M."/>
            <person name="Kroon E.G."/>
            <person name="Ribeiro B."/>
            <person name="Bergier I."/>
            <person name="Seligmann H."/>
            <person name="Ghigo E."/>
            <person name="Colson P."/>
            <person name="Levasseur A."/>
            <person name="Kroemer G."/>
            <person name="Raoult D."/>
            <person name="La Scola B."/>
        </authorList>
    </citation>
    <scope>NUCLEOTIDE SEQUENCE [LARGE SCALE GENOMIC DNA]</scope>
    <source>
        <strain evidence="3">Deep ocean</strain>
    </source>
</reference>
<dbReference type="SMART" id="SM00652">
    <property type="entry name" value="eIF1a"/>
    <property type="match status" value="1"/>
</dbReference>
<proteinExistence type="inferred from homology"/>
<dbReference type="InterPro" id="IPR012340">
    <property type="entry name" value="NA-bd_OB-fold"/>
</dbReference>
<evidence type="ECO:0000256" key="1">
    <source>
        <dbReference type="SAM" id="MobiDB-lite"/>
    </source>
</evidence>
<organism evidence="3">
    <name type="scientific">Tupanvirus deep ocean</name>
    <dbReference type="NCBI Taxonomy" id="2126984"/>
    <lineage>
        <taxon>Viruses</taxon>
        <taxon>Varidnaviria</taxon>
        <taxon>Bamfordvirae</taxon>
        <taxon>Nucleocytoviricota</taxon>
        <taxon>Megaviricetes</taxon>
        <taxon>Imitervirales</taxon>
        <taxon>Mimiviridae</taxon>
        <taxon>Megamimivirinae</taxon>
        <taxon>Tupanvirus</taxon>
        <taxon>Tupanvirus altamarinense</taxon>
    </lineage>
</organism>
<evidence type="ECO:0000313" key="3">
    <source>
        <dbReference type="EMBL" id="QKU33440.1"/>
    </source>
</evidence>
<sequence>MPKNKGAGGKNRRKGKGTTTKTRELVYKDTDQEYGQITKSLGNGYMEVMCFTSNGNITKRAHIRGNMRKRVWMAAGDIVLVSVRDYQDTTCDIVMKYTSDEARLLRTRKQLPDGIDINKSDMVADEDAFTFDDVDDNDDKSDDDSKKSKVAKQNRNVEMPSSDSETDEDVDLDTL</sequence>
<feature type="region of interest" description="Disordered" evidence="1">
    <location>
        <begin position="128"/>
        <end position="175"/>
    </location>
</feature>